<name>A0ABW2BLF1_9HYPH</name>
<evidence type="ECO:0000313" key="3">
    <source>
        <dbReference type="Proteomes" id="UP001596292"/>
    </source>
</evidence>
<dbReference type="GO" id="GO:0016787">
    <property type="term" value="F:hydrolase activity"/>
    <property type="evidence" value="ECO:0007669"/>
    <property type="project" value="UniProtKB-KW"/>
</dbReference>
<comment type="caution">
    <text evidence="2">The sequence shown here is derived from an EMBL/GenBank/DDBJ whole genome shotgun (WGS) entry which is preliminary data.</text>
</comment>
<feature type="domain" description="Putative phage metallopeptidase" evidence="1">
    <location>
        <begin position="31"/>
        <end position="189"/>
    </location>
</feature>
<dbReference type="Pfam" id="PF18894">
    <property type="entry name" value="PhageMetallopep"/>
    <property type="match status" value="1"/>
</dbReference>
<gene>
    <name evidence="2" type="ORF">ACFQE0_13830</name>
</gene>
<keyword evidence="2" id="KW-0378">Hydrolase</keyword>
<evidence type="ECO:0000259" key="1">
    <source>
        <dbReference type="Pfam" id="PF18894"/>
    </source>
</evidence>
<dbReference type="EC" id="3.4.24.-" evidence="2"/>
<protein>
    <submittedName>
        <fullName evidence="2">Metallopeptidase</fullName>
        <ecNumber evidence="2">3.4.24.-</ecNumber>
    </submittedName>
</protein>
<proteinExistence type="predicted"/>
<reference evidence="3" key="1">
    <citation type="journal article" date="2019" name="Int. J. Syst. Evol. Microbiol.">
        <title>The Global Catalogue of Microorganisms (GCM) 10K type strain sequencing project: providing services to taxonomists for standard genome sequencing and annotation.</title>
        <authorList>
            <consortium name="The Broad Institute Genomics Platform"/>
            <consortium name="The Broad Institute Genome Sequencing Center for Infectious Disease"/>
            <person name="Wu L."/>
            <person name="Ma J."/>
        </authorList>
    </citation>
    <scope>NUCLEOTIDE SEQUENCE [LARGE SCALE GENOMIC DNA]</scope>
    <source>
        <strain evidence="3">CCUG 48316</strain>
    </source>
</reference>
<sequence length="211" mass="23000">MLTRPRPPEHLLGDEGAVATSPVEPAHDLHDWLRATFIDEGAPLLNEDHIHLRDARLGVLWCSLPAERQGNTVVGLCEEASFIGNRWAKARWTQQIEGWFGAVPNFLLTFHADYADQCSDAAFCALVEHELYHAGQAKDRWGSPRFSKMTGLPVFALRGHDVEEFVGIVERYGVGNGAGKTAALVAAANRAPIICEADITVACGTCGRSLI</sequence>
<dbReference type="InterPro" id="IPR043998">
    <property type="entry name" value="Put_Metallopep"/>
</dbReference>
<dbReference type="Proteomes" id="UP001596292">
    <property type="component" value="Unassembled WGS sequence"/>
</dbReference>
<dbReference type="RefSeq" id="WP_378970543.1">
    <property type="nucleotide sequence ID" value="NZ_JBHSWN010000001.1"/>
</dbReference>
<keyword evidence="3" id="KW-1185">Reference proteome</keyword>
<evidence type="ECO:0000313" key="2">
    <source>
        <dbReference type="EMBL" id="MFC6790589.1"/>
    </source>
</evidence>
<dbReference type="EMBL" id="JBHSWN010000001">
    <property type="protein sequence ID" value="MFC6790589.1"/>
    <property type="molecule type" value="Genomic_DNA"/>
</dbReference>
<accession>A0ABW2BLF1</accession>
<organism evidence="2 3">
    <name type="scientific">Methylobacterium komagatae</name>
    <dbReference type="NCBI Taxonomy" id="374425"/>
    <lineage>
        <taxon>Bacteria</taxon>
        <taxon>Pseudomonadati</taxon>
        <taxon>Pseudomonadota</taxon>
        <taxon>Alphaproteobacteria</taxon>
        <taxon>Hyphomicrobiales</taxon>
        <taxon>Methylobacteriaceae</taxon>
        <taxon>Methylobacterium</taxon>
    </lineage>
</organism>